<name>A0ABM1NB13_NICVS</name>
<dbReference type="Pfam" id="PF06581">
    <property type="entry name" value="p31comet"/>
    <property type="match status" value="1"/>
</dbReference>
<dbReference type="RefSeq" id="XP_017784013.1">
    <property type="nucleotide sequence ID" value="XM_017928524.1"/>
</dbReference>
<evidence type="ECO:0000313" key="2">
    <source>
        <dbReference type="RefSeq" id="XP_017784013.1"/>
    </source>
</evidence>
<dbReference type="GeneID" id="108567829"/>
<proteinExistence type="predicted"/>
<dbReference type="InterPro" id="IPR053729">
    <property type="entry name" value="MAD2L1BP_domain_sf"/>
</dbReference>
<reference evidence="2" key="1">
    <citation type="submission" date="2025-08" db="UniProtKB">
        <authorList>
            <consortium name="RefSeq"/>
        </authorList>
    </citation>
    <scope>IDENTIFICATION</scope>
    <source>
        <tissue evidence="2">Whole Larva</tissue>
    </source>
</reference>
<accession>A0ABM1NB13</accession>
<organism evidence="1 2">
    <name type="scientific">Nicrophorus vespilloides</name>
    <name type="common">Boreal carrion beetle</name>
    <dbReference type="NCBI Taxonomy" id="110193"/>
    <lineage>
        <taxon>Eukaryota</taxon>
        <taxon>Metazoa</taxon>
        <taxon>Ecdysozoa</taxon>
        <taxon>Arthropoda</taxon>
        <taxon>Hexapoda</taxon>
        <taxon>Insecta</taxon>
        <taxon>Pterygota</taxon>
        <taxon>Neoptera</taxon>
        <taxon>Endopterygota</taxon>
        <taxon>Coleoptera</taxon>
        <taxon>Polyphaga</taxon>
        <taxon>Staphyliniformia</taxon>
        <taxon>Silphidae</taxon>
        <taxon>Nicrophorinae</taxon>
        <taxon>Nicrophorus</taxon>
    </lineage>
</organism>
<dbReference type="Gene3D" id="3.30.900.20">
    <property type="match status" value="1"/>
</dbReference>
<dbReference type="PANTHER" id="PTHR15681">
    <property type="entry name" value="MAD2L1-BINDING PROTEIN"/>
    <property type="match status" value="1"/>
</dbReference>
<keyword evidence="1" id="KW-1185">Reference proteome</keyword>
<sequence>MEILFNNDTSYKCKKQLQTTIPVCVEDVILTPLTCGCLINEILKCLLYQKAQIPYPYSWLQSAINKKRNSASFTVQKHHQVASDVFNTLQKMMVNILKELETNLVLEILIVFGALPFTPKEIYTIKIPKLAKGHNEANHQALIKKHQNKILRHIFLKEDWLTAVENPLPLTNTYLFLKKNESCSDLFDINKDYEVPSNIKNTIIDLSYSNLNDECCNNLKIYTENSEMSESFKIEKHESVDDEVFNWYQANISLKGYKDCFINKTSASELW</sequence>
<dbReference type="PANTHER" id="PTHR15681:SF1">
    <property type="entry name" value="MAD2L1-BINDING PROTEIN"/>
    <property type="match status" value="1"/>
</dbReference>
<dbReference type="Proteomes" id="UP000695000">
    <property type="component" value="Unplaced"/>
</dbReference>
<dbReference type="InterPro" id="IPR009511">
    <property type="entry name" value="MAD1/Cdc20-bound-Mad2-bd"/>
</dbReference>
<protein>
    <submittedName>
        <fullName evidence="2">MAD2L1-binding protein</fullName>
    </submittedName>
</protein>
<gene>
    <name evidence="2" type="primary">LOC108567829</name>
</gene>
<evidence type="ECO:0000313" key="1">
    <source>
        <dbReference type="Proteomes" id="UP000695000"/>
    </source>
</evidence>